<proteinExistence type="predicted"/>
<gene>
    <name evidence="1" type="ORF">B296_00026845</name>
</gene>
<accession>A0A426ZYB4</accession>
<organism evidence="1 2">
    <name type="scientific">Ensete ventricosum</name>
    <name type="common">Abyssinian banana</name>
    <name type="synonym">Musa ensete</name>
    <dbReference type="NCBI Taxonomy" id="4639"/>
    <lineage>
        <taxon>Eukaryota</taxon>
        <taxon>Viridiplantae</taxon>
        <taxon>Streptophyta</taxon>
        <taxon>Embryophyta</taxon>
        <taxon>Tracheophyta</taxon>
        <taxon>Spermatophyta</taxon>
        <taxon>Magnoliopsida</taxon>
        <taxon>Liliopsida</taxon>
        <taxon>Zingiberales</taxon>
        <taxon>Musaceae</taxon>
        <taxon>Ensete</taxon>
    </lineage>
</organism>
<dbReference type="EMBL" id="AMZH03004526">
    <property type="protein sequence ID" value="RRT68941.1"/>
    <property type="molecule type" value="Genomic_DNA"/>
</dbReference>
<name>A0A426ZYB4_ENSVE</name>
<dbReference type="AlphaFoldDB" id="A0A426ZYB4"/>
<reference evidence="1 2" key="1">
    <citation type="journal article" date="2014" name="Agronomy (Basel)">
        <title>A Draft Genome Sequence for Ensete ventricosum, the Drought-Tolerant Tree Against Hunger.</title>
        <authorList>
            <person name="Harrison J."/>
            <person name="Moore K.A."/>
            <person name="Paszkiewicz K."/>
            <person name="Jones T."/>
            <person name="Grant M."/>
            <person name="Ambacheew D."/>
            <person name="Muzemil S."/>
            <person name="Studholme D.J."/>
        </authorList>
    </citation>
    <scope>NUCLEOTIDE SEQUENCE [LARGE SCALE GENOMIC DNA]</scope>
</reference>
<dbReference type="Proteomes" id="UP000287651">
    <property type="component" value="Unassembled WGS sequence"/>
</dbReference>
<evidence type="ECO:0000313" key="2">
    <source>
        <dbReference type="Proteomes" id="UP000287651"/>
    </source>
</evidence>
<evidence type="ECO:0000313" key="1">
    <source>
        <dbReference type="EMBL" id="RRT68941.1"/>
    </source>
</evidence>
<comment type="caution">
    <text evidence="1">The sequence shown here is derived from an EMBL/GenBank/DDBJ whole genome shotgun (WGS) entry which is preliminary data.</text>
</comment>
<protein>
    <submittedName>
        <fullName evidence="1">Uncharacterized protein</fullName>
    </submittedName>
</protein>
<sequence length="125" mass="13658">MQKNITPRGIIFLSVTNSTPNNLLGLLFFVDEAPALKKGAFLRFLQSPGGEGAAFRAYQRSANPSFLFSKLKLWKDEVGDRAPRPVEGRQAACDSVDGVGWKSRAWVLVGSGRRPSVTITLSMFA</sequence>